<evidence type="ECO:0000256" key="2">
    <source>
        <dbReference type="ARBA" id="ARBA00022741"/>
    </source>
</evidence>
<evidence type="ECO:0000259" key="7">
    <source>
        <dbReference type="PROSITE" id="PS50011"/>
    </source>
</evidence>
<feature type="region of interest" description="Disordered" evidence="5">
    <location>
        <begin position="581"/>
        <end position="616"/>
    </location>
</feature>
<sequence length="894" mass="95914">MSVTREDDVRKADAESAKDVSNDRPDAVWTYALAGIALVQCVGPLAFGGDANGSGSLAVLYLVSWLGGIGAVAYDVKQRRSADDPPSWLWPAGTIVPILSSGVVAAYALARYGRHGRSVPWHAVVWATFVVQFGSLLAGSSSSGMTTNALYSTFILTYLLTPLAVYADAKTLNRTTQESLSTRLWTLLTAVWGFNVLTVPLYSLVRFRHARNATDVGEALDRAEEKLATGNARMEAGEFAAAHDAFGDVRAALKEVGDVDPEENPALAERLSTVRERLSGKRETARKRRHEADYESAIETARSKFEAAESAAADEAYGDAAELAAEAAGEAETAIDHAGTAGVETDEAMALRDEARDLSAESERKWFVARVNDARSTDAENRERAIDEIEEVLAALDDTEALSGRNLELVREEAQEAYATVLTDAAQARLEEADARANDGDFDDARSAFSEAVDHATVALERANERGVEATDELERVRETAERRRGETYVAGIERQLDDGIATFRDGRYESARDAFTAAAEDADDATDAVDDGELRDRLAHLRSVAEENADAARRAVLGIGDGTPTVVEPDEGDATEAVRAADAAGDAGAAGADAASAESTSGESAADGAPDVIPVAPDADVEYADIERGDRLGEGGSAEVFRATIPAGDGEIDAALKEPRMQGTLHADTMESFVEEAETWAGLDDHDFIVGVIDWDAEPLPWMLLEYMDGGDLSNYAGELPFDQAVWTARCVSDGVQHAHSRGVAHLDLKPENVLFRTNDGGWPVPKVADWGLARALLHDDGGVEGLSPRYAAPEQVDADRFGDPDQSTDVYQLGAVFYDLFVGRPPFEGEGGEVLTRVVEDEIQPPSEADPSLPAELDDVLMPALEREKADRYESVLYLRDALADLADETQA</sequence>
<organism evidence="8 9">
    <name type="scientific">Natronoarchaeum mannanilyticum</name>
    <dbReference type="NCBI Taxonomy" id="926360"/>
    <lineage>
        <taxon>Archaea</taxon>
        <taxon>Methanobacteriati</taxon>
        <taxon>Methanobacteriota</taxon>
        <taxon>Stenosarchaea group</taxon>
        <taxon>Halobacteria</taxon>
        <taxon>Halobacteriales</taxon>
        <taxon>Natronoarchaeaceae</taxon>
    </lineage>
</organism>
<reference evidence="8 9" key="1">
    <citation type="journal article" date="2019" name="Int. J. Syst. Evol. Microbiol.">
        <title>The Global Catalogue of Microorganisms (GCM) 10K type strain sequencing project: providing services to taxonomists for standard genome sequencing and annotation.</title>
        <authorList>
            <consortium name="The Broad Institute Genomics Platform"/>
            <consortium name="The Broad Institute Genome Sequencing Center for Infectious Disease"/>
            <person name="Wu L."/>
            <person name="Ma J."/>
        </authorList>
    </citation>
    <scope>NUCLEOTIDE SEQUENCE [LARGE SCALE GENOMIC DNA]</scope>
    <source>
        <strain evidence="8 9">JCM 16328</strain>
    </source>
</reference>
<dbReference type="SMART" id="SM00220">
    <property type="entry name" value="S_TKc"/>
    <property type="match status" value="1"/>
</dbReference>
<comment type="caution">
    <text evidence="8">The sequence shown here is derived from an EMBL/GenBank/DDBJ whole genome shotgun (WGS) entry which is preliminary data.</text>
</comment>
<protein>
    <recommendedName>
        <fullName evidence="7">Protein kinase domain-containing protein</fullName>
    </recommendedName>
</protein>
<dbReference type="Proteomes" id="UP001500420">
    <property type="component" value="Unassembled WGS sequence"/>
</dbReference>
<evidence type="ECO:0000313" key="8">
    <source>
        <dbReference type="EMBL" id="GAA0669871.1"/>
    </source>
</evidence>
<dbReference type="InterPro" id="IPR011009">
    <property type="entry name" value="Kinase-like_dom_sf"/>
</dbReference>
<dbReference type="PROSITE" id="PS00107">
    <property type="entry name" value="PROTEIN_KINASE_ATP"/>
    <property type="match status" value="1"/>
</dbReference>
<keyword evidence="6" id="KW-1133">Transmembrane helix</keyword>
<evidence type="ECO:0000256" key="4">
    <source>
        <dbReference type="ARBA" id="ARBA00022840"/>
    </source>
</evidence>
<feature type="transmembrane region" description="Helical" evidence="6">
    <location>
        <begin position="88"/>
        <end position="109"/>
    </location>
</feature>
<feature type="transmembrane region" description="Helical" evidence="6">
    <location>
        <begin position="150"/>
        <end position="172"/>
    </location>
</feature>
<dbReference type="PROSITE" id="PS50011">
    <property type="entry name" value="PROTEIN_KINASE_DOM"/>
    <property type="match status" value="1"/>
</dbReference>
<dbReference type="PROSITE" id="PS00108">
    <property type="entry name" value="PROTEIN_KINASE_ST"/>
    <property type="match status" value="1"/>
</dbReference>
<dbReference type="Gene3D" id="3.30.200.20">
    <property type="entry name" value="Phosphorylase Kinase, domain 1"/>
    <property type="match status" value="1"/>
</dbReference>
<evidence type="ECO:0000313" key="9">
    <source>
        <dbReference type="Proteomes" id="UP001500420"/>
    </source>
</evidence>
<feature type="transmembrane region" description="Helical" evidence="6">
    <location>
        <begin position="59"/>
        <end position="76"/>
    </location>
</feature>
<gene>
    <name evidence="8" type="ORF">GCM10009020_14970</name>
</gene>
<evidence type="ECO:0000256" key="1">
    <source>
        <dbReference type="ARBA" id="ARBA00022679"/>
    </source>
</evidence>
<keyword evidence="2" id="KW-0547">Nucleotide-binding</keyword>
<evidence type="ECO:0000256" key="5">
    <source>
        <dbReference type="SAM" id="MobiDB-lite"/>
    </source>
</evidence>
<feature type="transmembrane region" description="Helical" evidence="6">
    <location>
        <begin position="121"/>
        <end position="138"/>
    </location>
</feature>
<dbReference type="AlphaFoldDB" id="A0AAV3T7Z9"/>
<dbReference type="PANTHER" id="PTHR43289">
    <property type="entry name" value="MITOGEN-ACTIVATED PROTEIN KINASE KINASE KINASE 20-RELATED"/>
    <property type="match status" value="1"/>
</dbReference>
<dbReference type="SUPFAM" id="SSF56112">
    <property type="entry name" value="Protein kinase-like (PK-like)"/>
    <property type="match status" value="1"/>
</dbReference>
<dbReference type="InterPro" id="IPR017441">
    <property type="entry name" value="Protein_kinase_ATP_BS"/>
</dbReference>
<name>A0AAV3T7Z9_9EURY</name>
<dbReference type="EMBL" id="BAAADV010000001">
    <property type="protein sequence ID" value="GAA0669871.1"/>
    <property type="molecule type" value="Genomic_DNA"/>
</dbReference>
<dbReference type="Pfam" id="PF00069">
    <property type="entry name" value="Pkinase"/>
    <property type="match status" value="1"/>
</dbReference>
<dbReference type="RefSeq" id="WP_343773320.1">
    <property type="nucleotide sequence ID" value="NZ_BAAADV010000001.1"/>
</dbReference>
<feature type="transmembrane region" description="Helical" evidence="6">
    <location>
        <begin position="28"/>
        <end position="47"/>
    </location>
</feature>
<keyword evidence="3" id="KW-0418">Kinase</keyword>
<dbReference type="CDD" id="cd14014">
    <property type="entry name" value="STKc_PknB_like"/>
    <property type="match status" value="1"/>
</dbReference>
<dbReference type="GO" id="GO:0004674">
    <property type="term" value="F:protein serine/threonine kinase activity"/>
    <property type="evidence" value="ECO:0007669"/>
    <property type="project" value="TreeGrafter"/>
</dbReference>
<feature type="transmembrane region" description="Helical" evidence="6">
    <location>
        <begin position="184"/>
        <end position="205"/>
    </location>
</feature>
<keyword evidence="4" id="KW-0067">ATP-binding</keyword>
<accession>A0AAV3T7Z9</accession>
<keyword evidence="6" id="KW-0472">Membrane</keyword>
<feature type="compositionally biased region" description="Low complexity" evidence="5">
    <location>
        <begin position="581"/>
        <end position="610"/>
    </location>
</feature>
<dbReference type="InterPro" id="IPR008271">
    <property type="entry name" value="Ser/Thr_kinase_AS"/>
</dbReference>
<feature type="domain" description="Protein kinase" evidence="7">
    <location>
        <begin position="627"/>
        <end position="886"/>
    </location>
</feature>
<dbReference type="Gene3D" id="1.10.510.10">
    <property type="entry name" value="Transferase(Phosphotransferase) domain 1"/>
    <property type="match status" value="1"/>
</dbReference>
<evidence type="ECO:0000256" key="6">
    <source>
        <dbReference type="SAM" id="Phobius"/>
    </source>
</evidence>
<keyword evidence="9" id="KW-1185">Reference proteome</keyword>
<dbReference type="GO" id="GO:0005524">
    <property type="term" value="F:ATP binding"/>
    <property type="evidence" value="ECO:0007669"/>
    <property type="project" value="UniProtKB-KW"/>
</dbReference>
<dbReference type="InterPro" id="IPR000719">
    <property type="entry name" value="Prot_kinase_dom"/>
</dbReference>
<keyword evidence="1" id="KW-0808">Transferase</keyword>
<evidence type="ECO:0000256" key="3">
    <source>
        <dbReference type="ARBA" id="ARBA00022777"/>
    </source>
</evidence>
<proteinExistence type="predicted"/>
<dbReference type="PANTHER" id="PTHR43289:SF6">
    <property type="entry name" value="SERINE_THREONINE-PROTEIN KINASE NEKL-3"/>
    <property type="match status" value="1"/>
</dbReference>
<keyword evidence="6" id="KW-0812">Transmembrane</keyword>